<dbReference type="SUPFAM" id="SSF52540">
    <property type="entry name" value="P-loop containing nucleoside triphosphate hydrolases"/>
    <property type="match status" value="1"/>
</dbReference>
<proteinExistence type="inferred from homology"/>
<evidence type="ECO:0000313" key="4">
    <source>
        <dbReference type="Proteomes" id="UP001314796"/>
    </source>
</evidence>
<evidence type="ECO:0000256" key="1">
    <source>
        <dbReference type="ARBA" id="ARBA00007420"/>
    </source>
</evidence>
<dbReference type="Gene3D" id="3.40.50.300">
    <property type="entry name" value="P-loop containing nucleotide triphosphate hydrolases"/>
    <property type="match status" value="1"/>
</dbReference>
<reference evidence="3 4" key="1">
    <citation type="submission" date="2021-01" db="EMBL/GenBank/DDBJ databases">
        <title>Genomic Encyclopedia of Type Strains, Phase IV (KMG-IV): sequencing the most valuable type-strain genomes for metagenomic binning, comparative biology and taxonomic classification.</title>
        <authorList>
            <person name="Goeker M."/>
        </authorList>
    </citation>
    <scope>NUCLEOTIDE SEQUENCE [LARGE SCALE GENOMIC DNA]</scope>
    <source>
        <strain evidence="3 4">DSM 25890</strain>
    </source>
</reference>
<protein>
    <submittedName>
        <fullName evidence="3">Deoxyadenosine/deoxycytidine kinase</fullName>
        <ecNumber evidence="3">2.7.1.74</ecNumber>
        <ecNumber evidence="3">2.7.1.76</ecNumber>
    </submittedName>
</protein>
<sequence>MLTKLIVHDEYVPKNRKPNDGYFITISGNVGAGKSTFTNIIGNALKFNTSYEKVVGNPYLEDFYADQARWSFHLQLYFLSQRFQDQKRIGELNENHIQDRSIYEDVEIFAKSLYETEKMSQRDFDTYSELFHCMMTPYLVKPDLMIYLDGSIETILSRINQRGREMEKKIPTEYWLGLHNRYKEWISNYKESPVLVVNIDQVDLIEHPHQIEVLTTEINNILNNYQNIVAG</sequence>
<dbReference type="Pfam" id="PF01712">
    <property type="entry name" value="dNK"/>
    <property type="match status" value="1"/>
</dbReference>
<dbReference type="PANTHER" id="PTHR10513">
    <property type="entry name" value="DEOXYNUCLEOSIDE KINASE"/>
    <property type="match status" value="1"/>
</dbReference>
<keyword evidence="3" id="KW-0418">Kinase</keyword>
<dbReference type="PIRSF" id="PIRSF000705">
    <property type="entry name" value="DNK"/>
    <property type="match status" value="1"/>
</dbReference>
<gene>
    <name evidence="3" type="ORF">JOC73_002337</name>
</gene>
<dbReference type="InterPro" id="IPR002624">
    <property type="entry name" value="DCK/DGK"/>
</dbReference>
<dbReference type="GO" id="GO:0004136">
    <property type="term" value="F:deoxyadenosine kinase activity"/>
    <property type="evidence" value="ECO:0007669"/>
    <property type="project" value="UniProtKB-EC"/>
</dbReference>
<comment type="similarity">
    <text evidence="1">Belongs to the DCK/DGK family.</text>
</comment>
<dbReference type="CDD" id="cd01673">
    <property type="entry name" value="dNK"/>
    <property type="match status" value="1"/>
</dbReference>
<organism evidence="3 4">
    <name type="scientific">Alkaliphilus hydrothermalis</name>
    <dbReference type="NCBI Taxonomy" id="1482730"/>
    <lineage>
        <taxon>Bacteria</taxon>
        <taxon>Bacillati</taxon>
        <taxon>Bacillota</taxon>
        <taxon>Clostridia</taxon>
        <taxon>Peptostreptococcales</taxon>
        <taxon>Natronincolaceae</taxon>
        <taxon>Alkaliphilus</taxon>
    </lineage>
</organism>
<dbReference type="EC" id="2.7.1.76" evidence="3"/>
<keyword evidence="3" id="KW-0808">Transferase</keyword>
<dbReference type="EMBL" id="JAFBEE010000017">
    <property type="protein sequence ID" value="MBM7615763.1"/>
    <property type="molecule type" value="Genomic_DNA"/>
</dbReference>
<dbReference type="PANTHER" id="PTHR10513:SF35">
    <property type="entry name" value="DEOXYADENOSINE KINASE"/>
    <property type="match status" value="1"/>
</dbReference>
<dbReference type="Proteomes" id="UP001314796">
    <property type="component" value="Unassembled WGS sequence"/>
</dbReference>
<dbReference type="RefSeq" id="WP_204403334.1">
    <property type="nucleotide sequence ID" value="NZ_JAFBEE010000017.1"/>
</dbReference>
<dbReference type="GO" id="GO:0004137">
    <property type="term" value="F:deoxycytidine kinase activity"/>
    <property type="evidence" value="ECO:0007669"/>
    <property type="project" value="UniProtKB-EC"/>
</dbReference>
<keyword evidence="4" id="KW-1185">Reference proteome</keyword>
<feature type="domain" description="Deoxynucleoside kinase" evidence="2">
    <location>
        <begin position="24"/>
        <end position="222"/>
    </location>
</feature>
<dbReference type="InterPro" id="IPR027417">
    <property type="entry name" value="P-loop_NTPase"/>
</dbReference>
<evidence type="ECO:0000313" key="3">
    <source>
        <dbReference type="EMBL" id="MBM7615763.1"/>
    </source>
</evidence>
<dbReference type="InterPro" id="IPR050566">
    <property type="entry name" value="Deoxyribonucleoside_kinase"/>
</dbReference>
<dbReference type="InterPro" id="IPR031314">
    <property type="entry name" value="DNK_dom"/>
</dbReference>
<comment type="caution">
    <text evidence="3">The sequence shown here is derived from an EMBL/GenBank/DDBJ whole genome shotgun (WGS) entry which is preliminary data.</text>
</comment>
<accession>A0ABS2NS48</accession>
<evidence type="ECO:0000259" key="2">
    <source>
        <dbReference type="Pfam" id="PF01712"/>
    </source>
</evidence>
<dbReference type="EC" id="2.7.1.74" evidence="3"/>
<name>A0ABS2NS48_9FIRM</name>